<dbReference type="Gene3D" id="3.30.1540.20">
    <property type="entry name" value="MutL, C-terminal domain, dimerisation subdomain"/>
    <property type="match status" value="1"/>
</dbReference>
<dbReference type="GO" id="GO:0140664">
    <property type="term" value="F:ATP-dependent DNA damage sensor activity"/>
    <property type="evidence" value="ECO:0007669"/>
    <property type="project" value="InterPro"/>
</dbReference>
<feature type="domain" description="DNA mismatch repair protein S5" evidence="6">
    <location>
        <begin position="208"/>
        <end position="326"/>
    </location>
</feature>
<dbReference type="InterPro" id="IPR020667">
    <property type="entry name" value="DNA_mismatch_repair_MutL"/>
</dbReference>
<dbReference type="SUPFAM" id="SSF54211">
    <property type="entry name" value="Ribosomal protein S5 domain 2-like"/>
    <property type="match status" value="1"/>
</dbReference>
<dbReference type="AlphaFoldDB" id="I2F7C6"/>
<dbReference type="Pfam" id="PF01119">
    <property type="entry name" value="DNA_mis_repair"/>
    <property type="match status" value="1"/>
</dbReference>
<comment type="similarity">
    <text evidence="1 4">Belongs to the DNA mismatch repair MutL/HexB family.</text>
</comment>
<dbReference type="STRING" id="660470.Theba_2196"/>
<protein>
    <recommendedName>
        <fullName evidence="4">DNA mismatch repair protein MutL</fullName>
    </recommendedName>
</protein>
<gene>
    <name evidence="4" type="primary">mutL</name>
    <name evidence="7" type="ORF">Theba_2196</name>
</gene>
<dbReference type="InterPro" id="IPR042120">
    <property type="entry name" value="MutL_C_dimsub"/>
</dbReference>
<keyword evidence="8" id="KW-1185">Reference proteome</keyword>
<keyword evidence="2 4" id="KW-0227">DNA damage</keyword>
<dbReference type="InterPro" id="IPR014721">
    <property type="entry name" value="Ribsml_uS5_D2-typ_fold_subgr"/>
</dbReference>
<dbReference type="InterPro" id="IPR014762">
    <property type="entry name" value="DNA_mismatch_repair_CS"/>
</dbReference>
<organism evidence="7 8">
    <name type="scientific">Mesotoga prima MesG1.Ag.4.2</name>
    <dbReference type="NCBI Taxonomy" id="660470"/>
    <lineage>
        <taxon>Bacteria</taxon>
        <taxon>Thermotogati</taxon>
        <taxon>Thermotogota</taxon>
        <taxon>Thermotogae</taxon>
        <taxon>Kosmotogales</taxon>
        <taxon>Kosmotogaceae</taxon>
        <taxon>Mesotoga</taxon>
    </lineage>
</organism>
<dbReference type="Pfam" id="PF08676">
    <property type="entry name" value="MutL_C"/>
    <property type="match status" value="1"/>
</dbReference>
<dbReference type="InterPro" id="IPR036890">
    <property type="entry name" value="HATPase_C_sf"/>
</dbReference>
<reference evidence="7 8" key="1">
    <citation type="journal article" date="2012" name="Genome Biol. Evol.">
        <title>Genome Sequence of the Mesophilic Thermotogales Bacterium Mesotoga prima MesG1.Ag.4.2 Reveals the Largest Thermotogales Genome To Date.</title>
        <authorList>
            <person name="Zhaxybayeva O."/>
            <person name="Swithers K.S."/>
            <person name="Foght J."/>
            <person name="Green A.G."/>
            <person name="Bruce D."/>
            <person name="Detter C."/>
            <person name="Han S."/>
            <person name="Teshima H."/>
            <person name="Han J."/>
            <person name="Woyke T."/>
            <person name="Pitluck S."/>
            <person name="Nolan M."/>
            <person name="Ivanova N."/>
            <person name="Pati A."/>
            <person name="Land M.L."/>
            <person name="Dlutek M."/>
            <person name="Doolittle W.F."/>
            <person name="Noll K.M."/>
            <person name="Nesbo C.L."/>
        </authorList>
    </citation>
    <scope>NUCLEOTIDE SEQUENCE [LARGE SCALE GENOMIC DNA]</scope>
    <source>
        <strain evidence="8">mesG1.Ag.4.2</strain>
    </source>
</reference>
<dbReference type="PROSITE" id="PS00058">
    <property type="entry name" value="DNA_MISMATCH_REPAIR_1"/>
    <property type="match status" value="1"/>
</dbReference>
<dbReference type="KEGG" id="mpg:Theba_2196"/>
<comment type="function">
    <text evidence="4">This protein is involved in the repair of mismatches in DNA. It is required for dam-dependent methyl-directed DNA mismatch repair. May act as a 'molecular matchmaker', a protein that promotes the formation of a stable complex between two or more DNA-binding proteins in an ATP-dependent manner without itself being part of a final effector complex.</text>
</comment>
<evidence type="ECO:0000256" key="1">
    <source>
        <dbReference type="ARBA" id="ARBA00006082"/>
    </source>
</evidence>
<evidence type="ECO:0000259" key="6">
    <source>
        <dbReference type="SMART" id="SM01340"/>
    </source>
</evidence>
<dbReference type="SMART" id="SM00853">
    <property type="entry name" value="MutL_C"/>
    <property type="match status" value="1"/>
</dbReference>
<dbReference type="InterPro" id="IPR042121">
    <property type="entry name" value="MutL_C_regsub"/>
</dbReference>
<dbReference type="Gene3D" id="3.30.565.10">
    <property type="entry name" value="Histidine kinase-like ATPase, C-terminal domain"/>
    <property type="match status" value="1"/>
</dbReference>
<dbReference type="CDD" id="cd16926">
    <property type="entry name" value="HATPase_MutL-MLH-PMS-like"/>
    <property type="match status" value="1"/>
</dbReference>
<dbReference type="Proteomes" id="UP000002881">
    <property type="component" value="Chromosome"/>
</dbReference>
<dbReference type="InterPro" id="IPR013507">
    <property type="entry name" value="DNA_mismatch_S5_2-like"/>
</dbReference>
<dbReference type="SUPFAM" id="SSF118116">
    <property type="entry name" value="DNA mismatch repair protein MutL"/>
    <property type="match status" value="1"/>
</dbReference>
<dbReference type="Pfam" id="PF13589">
    <property type="entry name" value="HATPase_c_3"/>
    <property type="match status" value="1"/>
</dbReference>
<dbReference type="PANTHER" id="PTHR10073">
    <property type="entry name" value="DNA MISMATCH REPAIR PROTEIN MLH, PMS, MUTL"/>
    <property type="match status" value="1"/>
</dbReference>
<dbReference type="Gene3D" id="3.30.230.10">
    <property type="match status" value="1"/>
</dbReference>
<evidence type="ECO:0000259" key="5">
    <source>
        <dbReference type="SMART" id="SM00853"/>
    </source>
</evidence>
<proteinExistence type="inferred from homology"/>
<dbReference type="InterPro" id="IPR020568">
    <property type="entry name" value="Ribosomal_Su5_D2-typ_SF"/>
</dbReference>
<dbReference type="SMART" id="SM01340">
    <property type="entry name" value="DNA_mis_repair"/>
    <property type="match status" value="1"/>
</dbReference>
<dbReference type="NCBIfam" id="TIGR00585">
    <property type="entry name" value="mutl"/>
    <property type="match status" value="1"/>
</dbReference>
<dbReference type="GO" id="GO:0016887">
    <property type="term" value="F:ATP hydrolysis activity"/>
    <property type="evidence" value="ECO:0007669"/>
    <property type="project" value="InterPro"/>
</dbReference>
<accession>I2F7C6</accession>
<evidence type="ECO:0000256" key="2">
    <source>
        <dbReference type="ARBA" id="ARBA00022763"/>
    </source>
</evidence>
<feature type="domain" description="MutL C-terminal dimerisation" evidence="5">
    <location>
        <begin position="419"/>
        <end position="557"/>
    </location>
</feature>
<evidence type="ECO:0000313" key="7">
    <source>
        <dbReference type="EMBL" id="AFK07829.1"/>
    </source>
</evidence>
<dbReference type="InterPro" id="IPR037198">
    <property type="entry name" value="MutL_C_sf"/>
</dbReference>
<evidence type="ECO:0000256" key="3">
    <source>
        <dbReference type="ARBA" id="ARBA00023204"/>
    </source>
</evidence>
<dbReference type="GO" id="GO:0032300">
    <property type="term" value="C:mismatch repair complex"/>
    <property type="evidence" value="ECO:0007669"/>
    <property type="project" value="InterPro"/>
</dbReference>
<dbReference type="GeneID" id="87107930"/>
<dbReference type="InterPro" id="IPR014790">
    <property type="entry name" value="MutL_C"/>
</dbReference>
<dbReference type="GO" id="GO:0005524">
    <property type="term" value="F:ATP binding"/>
    <property type="evidence" value="ECO:0007669"/>
    <property type="project" value="InterPro"/>
</dbReference>
<name>I2F7C6_9BACT</name>
<dbReference type="PANTHER" id="PTHR10073:SF12">
    <property type="entry name" value="DNA MISMATCH REPAIR PROTEIN MLH1"/>
    <property type="match status" value="1"/>
</dbReference>
<dbReference type="GO" id="GO:0006298">
    <property type="term" value="P:mismatch repair"/>
    <property type="evidence" value="ECO:0007669"/>
    <property type="project" value="UniProtKB-UniRule"/>
</dbReference>
<dbReference type="FunFam" id="3.30.565.10:FF:000003">
    <property type="entry name" value="DNA mismatch repair endonuclease MutL"/>
    <property type="match status" value="1"/>
</dbReference>
<dbReference type="eggNOG" id="COG0323">
    <property type="taxonomic scope" value="Bacteria"/>
</dbReference>
<sequence>MRIHELPTDVVRKIAAGEVVTGCFSVVKELVENSIDAGASLVEIEIRSGGKEYIMVRDNGSGMTNQEAKLAIKPHTTSKISSIEDLDSLITFGFRGEALSTIASVSRMRLSTAADSEELGTILEIAGGSVTGQKPLSGSNGTFVEVFDLLYNTPARRKFLKSASIEGRMVTEMIQRFILAFENVDFVYSRDSQTVFDTRGAGSLQDRIALIYPGISTRDLIPVSGDSGEIKVNGYVTLPSRTRKNRMGENIFVNRRYVRQFELNYALERGYGETLQKGNFPFAVLFIDIDPQEVDVNIHPQKLEVKFASTAAVLDEVKRAVRSAIKGAGHFTINIVHSEENITGSSEERKDVSEIYQDHEVSNHGFKHPWRNQKVFDNNASDTYTQSRIDRHHFRSFALGGEREGSPEKEKSGEGKVSFIGVFGERYLIAESEDGLLLIDQHAAHERIIFETLKESKRIAPQNLLMPLELNLERSRMDLVIAREETLKKLGFTFDFVNDKIIMVSIPQVMGVEGVVDVLEEILDEMRLEGLEDPKTVFDNLLASIACKAAIRTGNRLDIGQAEELFEELRRKNLLVCPHGRPISMVIRLEDLDRYFSR</sequence>
<keyword evidence="3 4" id="KW-0234">DNA repair</keyword>
<dbReference type="RefSeq" id="WP_014731592.1">
    <property type="nucleotide sequence ID" value="NC_017934.1"/>
</dbReference>
<dbReference type="CDD" id="cd00782">
    <property type="entry name" value="MutL_Trans"/>
    <property type="match status" value="1"/>
</dbReference>
<dbReference type="Gene3D" id="3.30.1370.100">
    <property type="entry name" value="MutL, C-terminal domain, regulatory subdomain"/>
    <property type="match status" value="1"/>
</dbReference>
<dbReference type="InterPro" id="IPR038973">
    <property type="entry name" value="MutL/Mlh/Pms-like"/>
</dbReference>
<dbReference type="HOGENOM" id="CLU_004131_4_2_0"/>
<dbReference type="GO" id="GO:0030983">
    <property type="term" value="F:mismatched DNA binding"/>
    <property type="evidence" value="ECO:0007669"/>
    <property type="project" value="InterPro"/>
</dbReference>
<dbReference type="EMBL" id="CP003532">
    <property type="protein sequence ID" value="AFK07829.1"/>
    <property type="molecule type" value="Genomic_DNA"/>
</dbReference>
<dbReference type="SUPFAM" id="SSF55874">
    <property type="entry name" value="ATPase domain of HSP90 chaperone/DNA topoisomerase II/histidine kinase"/>
    <property type="match status" value="1"/>
</dbReference>
<evidence type="ECO:0000313" key="8">
    <source>
        <dbReference type="Proteomes" id="UP000002881"/>
    </source>
</evidence>
<dbReference type="InterPro" id="IPR002099">
    <property type="entry name" value="MutL/Mlh/PMS"/>
</dbReference>
<dbReference type="HAMAP" id="MF_00149">
    <property type="entry name" value="DNA_mis_repair"/>
    <property type="match status" value="1"/>
</dbReference>
<evidence type="ECO:0000256" key="4">
    <source>
        <dbReference type="HAMAP-Rule" id="MF_00149"/>
    </source>
</evidence>